<keyword evidence="10" id="KW-0732">Signal</keyword>
<sequence length="503" mass="56946">MWDIILVVAAFALSIVALRHRKAPRLPPGPPGNLFFGNALEIRKAPFLWLKLNEYAQTYGGIFTFHLLGRPTVVFNSPNAGIDLLEKRATNFATRPPIYMAELSGWAEAILFVPYGPRLRSYRRLLHQTLNPRATLDFEDLQIQEVRKLMKRLLTRPEDFLDHAKLYAGAVSIRIAYGHTARDFSDEFIQGAEEFMRALSEAILPGRWLVETIPSMRYIPSWFPGATFKRKTEQWARMTVQYRQGPFDYVLKHMTEGTAEPSFTSKLLDPADGSQVGESERDMIKIVASHLYGAGADTTASIIQSFFLAMTLYPDVQSTAQAELDAYLVSKRTLTVSDWEHLPYTNAIVMESLRWHPVTNIIARKTKEDEVVGEWVIPSGTYVIGNLWAMLHNPEIYPDPCVFKPERYLGNEPAPDPAMYGFGFGRRFIRVCPGRHIALQSLWLVISNILANFEISKFCAPDGEEVTPGEEYTSGILSRPLPFKNVIKLRGLACRAMVDEVEI</sequence>
<dbReference type="InterPro" id="IPR002401">
    <property type="entry name" value="Cyt_P450_E_grp-I"/>
</dbReference>
<name>A0A8H7H5D9_9AGAM</name>
<organism evidence="11 12">
    <name type="scientific">Rhizoctonia solani</name>
    <dbReference type="NCBI Taxonomy" id="456999"/>
    <lineage>
        <taxon>Eukaryota</taxon>
        <taxon>Fungi</taxon>
        <taxon>Dikarya</taxon>
        <taxon>Basidiomycota</taxon>
        <taxon>Agaricomycotina</taxon>
        <taxon>Agaricomycetes</taxon>
        <taxon>Cantharellales</taxon>
        <taxon>Ceratobasidiaceae</taxon>
        <taxon>Rhizoctonia</taxon>
    </lineage>
</organism>
<protein>
    <submittedName>
        <fullName evidence="11">Cytochrome P450</fullName>
    </submittedName>
</protein>
<dbReference type="EMBL" id="JACYCC010000130">
    <property type="protein sequence ID" value="KAF8674542.1"/>
    <property type="molecule type" value="Genomic_DNA"/>
</dbReference>
<dbReference type="SUPFAM" id="SSF48264">
    <property type="entry name" value="Cytochrome P450"/>
    <property type="match status" value="1"/>
</dbReference>
<dbReference type="CDD" id="cd11065">
    <property type="entry name" value="CYP64-like"/>
    <property type="match status" value="1"/>
</dbReference>
<comment type="cofactor">
    <cofactor evidence="1 9">
        <name>heme</name>
        <dbReference type="ChEBI" id="CHEBI:30413"/>
    </cofactor>
</comment>
<evidence type="ECO:0000256" key="9">
    <source>
        <dbReference type="PIRSR" id="PIRSR602401-1"/>
    </source>
</evidence>
<dbReference type="PRINTS" id="PR00463">
    <property type="entry name" value="EP450I"/>
</dbReference>
<keyword evidence="6" id="KW-0560">Oxidoreductase</keyword>
<comment type="pathway">
    <text evidence="2">Secondary metabolite biosynthesis.</text>
</comment>
<evidence type="ECO:0000256" key="8">
    <source>
        <dbReference type="ARBA" id="ARBA00023033"/>
    </source>
</evidence>
<keyword evidence="7 9" id="KW-0408">Iron</keyword>
<evidence type="ECO:0000313" key="11">
    <source>
        <dbReference type="EMBL" id="KAF8674542.1"/>
    </source>
</evidence>
<comment type="caution">
    <text evidence="11">The sequence shown here is derived from an EMBL/GenBank/DDBJ whole genome shotgun (WGS) entry which is preliminary data.</text>
</comment>
<feature type="signal peptide" evidence="10">
    <location>
        <begin position="1"/>
        <end position="17"/>
    </location>
</feature>
<proteinExistence type="inferred from homology"/>
<dbReference type="PANTHER" id="PTHR46300">
    <property type="entry name" value="P450, PUTATIVE (EUROFUNG)-RELATED-RELATED"/>
    <property type="match status" value="1"/>
</dbReference>
<dbReference type="GO" id="GO:0004497">
    <property type="term" value="F:monooxygenase activity"/>
    <property type="evidence" value="ECO:0007669"/>
    <property type="project" value="UniProtKB-KW"/>
</dbReference>
<keyword evidence="5 9" id="KW-0479">Metal-binding</keyword>
<dbReference type="GO" id="GO:0020037">
    <property type="term" value="F:heme binding"/>
    <property type="evidence" value="ECO:0007669"/>
    <property type="project" value="InterPro"/>
</dbReference>
<accession>A0A8H7H5D9</accession>
<keyword evidence="4 9" id="KW-0349">Heme</keyword>
<evidence type="ECO:0000256" key="4">
    <source>
        <dbReference type="ARBA" id="ARBA00022617"/>
    </source>
</evidence>
<dbReference type="InterPro" id="IPR001128">
    <property type="entry name" value="Cyt_P450"/>
</dbReference>
<reference evidence="11" key="1">
    <citation type="submission" date="2020-09" db="EMBL/GenBank/DDBJ databases">
        <title>Comparative genome analyses of four rice-infecting Rhizoctonia solani isolates reveal extensive enrichment of homogalacturonan modification genes.</title>
        <authorList>
            <person name="Lee D.-Y."/>
            <person name="Jeon J."/>
            <person name="Kim K.-T."/>
            <person name="Cheong K."/>
            <person name="Song H."/>
            <person name="Choi G."/>
            <person name="Ko J."/>
            <person name="Opiyo S.O."/>
            <person name="Zuo S."/>
            <person name="Madhav S."/>
            <person name="Lee Y.-H."/>
            <person name="Wang G.-L."/>
        </authorList>
    </citation>
    <scope>NUCLEOTIDE SEQUENCE</scope>
    <source>
        <strain evidence="11">AG1-IA YN-7</strain>
    </source>
</reference>
<feature type="binding site" description="axial binding residue" evidence="9">
    <location>
        <position position="432"/>
    </location>
    <ligand>
        <name>heme</name>
        <dbReference type="ChEBI" id="CHEBI:30413"/>
    </ligand>
    <ligandPart>
        <name>Fe</name>
        <dbReference type="ChEBI" id="CHEBI:18248"/>
    </ligandPart>
</feature>
<dbReference type="GO" id="GO:0005506">
    <property type="term" value="F:iron ion binding"/>
    <property type="evidence" value="ECO:0007669"/>
    <property type="project" value="InterPro"/>
</dbReference>
<evidence type="ECO:0000256" key="1">
    <source>
        <dbReference type="ARBA" id="ARBA00001971"/>
    </source>
</evidence>
<dbReference type="Pfam" id="PF00067">
    <property type="entry name" value="p450"/>
    <property type="match status" value="1"/>
</dbReference>
<evidence type="ECO:0000256" key="5">
    <source>
        <dbReference type="ARBA" id="ARBA00022723"/>
    </source>
</evidence>
<comment type="similarity">
    <text evidence="3">Belongs to the cytochrome P450 family.</text>
</comment>
<dbReference type="PANTHER" id="PTHR46300:SF7">
    <property type="entry name" value="P450, PUTATIVE (EUROFUNG)-RELATED"/>
    <property type="match status" value="1"/>
</dbReference>
<feature type="chain" id="PRO_5034865253" evidence="10">
    <location>
        <begin position="18"/>
        <end position="503"/>
    </location>
</feature>
<evidence type="ECO:0000313" key="12">
    <source>
        <dbReference type="Proteomes" id="UP000650582"/>
    </source>
</evidence>
<evidence type="ECO:0000256" key="3">
    <source>
        <dbReference type="ARBA" id="ARBA00010617"/>
    </source>
</evidence>
<gene>
    <name evidence="11" type="ORF">RHS04_07265</name>
</gene>
<evidence type="ECO:0000256" key="10">
    <source>
        <dbReference type="SAM" id="SignalP"/>
    </source>
</evidence>
<dbReference type="Gene3D" id="1.10.630.10">
    <property type="entry name" value="Cytochrome P450"/>
    <property type="match status" value="1"/>
</dbReference>
<keyword evidence="8" id="KW-0503">Monooxygenase</keyword>
<evidence type="ECO:0000256" key="2">
    <source>
        <dbReference type="ARBA" id="ARBA00005179"/>
    </source>
</evidence>
<dbReference type="InterPro" id="IPR036396">
    <property type="entry name" value="Cyt_P450_sf"/>
</dbReference>
<dbReference type="InterPro" id="IPR050364">
    <property type="entry name" value="Cytochrome_P450_fung"/>
</dbReference>
<dbReference type="GO" id="GO:0016705">
    <property type="term" value="F:oxidoreductase activity, acting on paired donors, with incorporation or reduction of molecular oxygen"/>
    <property type="evidence" value="ECO:0007669"/>
    <property type="project" value="InterPro"/>
</dbReference>
<evidence type="ECO:0000256" key="7">
    <source>
        <dbReference type="ARBA" id="ARBA00023004"/>
    </source>
</evidence>
<evidence type="ECO:0000256" key="6">
    <source>
        <dbReference type="ARBA" id="ARBA00023002"/>
    </source>
</evidence>
<dbReference type="AlphaFoldDB" id="A0A8H7H5D9"/>
<dbReference type="Proteomes" id="UP000650582">
    <property type="component" value="Unassembled WGS sequence"/>
</dbReference>